<dbReference type="InterPro" id="IPR036179">
    <property type="entry name" value="Ig-like_dom_sf"/>
</dbReference>
<feature type="transmembrane region" description="Helical" evidence="4">
    <location>
        <begin position="258"/>
        <end position="280"/>
    </location>
</feature>
<evidence type="ECO:0000256" key="1">
    <source>
        <dbReference type="ARBA" id="ARBA00022729"/>
    </source>
</evidence>
<proteinExistence type="predicted"/>
<keyword evidence="2" id="KW-1015">Disulfide bond</keyword>
<dbReference type="GO" id="GO:0005886">
    <property type="term" value="C:plasma membrane"/>
    <property type="evidence" value="ECO:0007669"/>
    <property type="project" value="TreeGrafter"/>
</dbReference>
<dbReference type="AlphaFoldDB" id="A0AAD9UU05"/>
<sequence length="457" mass="49360">NTVKEGSILKLLNIGRHRNGSYICLATNACGSDWGKVDINVQYPTEATGPGENATVAEGAVKLFTCSVDGNPEPGIEWYSENNGRILSNGKQLEASKSGCYTCVASNNIGPPVNITHCLAIINASLTSVPPSIISPGGAVEAKVMIARDYSDFYRNLDSGPSKKFVAWFVQEMDKIYMNMPEYNWTLVTGLRPGSVIVHFILHFKTDVTREKGLKNLWVAISSNGTFGGIEAEYVSDESATSPTPASPKSAVSASPPWTIVGAVAGGVVLLAILVGVLIWDDEGGYSQVPGAYAQSGPPAANGTNGAAAEQQLEGATAIPNYAVVDKSKKKKKKLREEVPPVYAEVDKSKKKKKKIDDKNLYETLDEPKKAKIPGELLYADLGDFQNRAMSTVSISPQPLPAIKKPEAYERTDYADIAQFLKGNTTSPQNDSNEDTEWKPERPSKKKIRGKDDETQI</sequence>
<evidence type="ECO:0000256" key="2">
    <source>
        <dbReference type="ARBA" id="ARBA00023157"/>
    </source>
</evidence>
<keyword evidence="4" id="KW-1133">Transmembrane helix</keyword>
<dbReference type="Gene3D" id="2.60.40.10">
    <property type="entry name" value="Immunoglobulins"/>
    <property type="match status" value="2"/>
</dbReference>
<dbReference type="SUPFAM" id="SSF48726">
    <property type="entry name" value="Immunoglobulin"/>
    <property type="match status" value="1"/>
</dbReference>
<dbReference type="GO" id="GO:0007156">
    <property type="term" value="P:homophilic cell adhesion via plasma membrane adhesion molecules"/>
    <property type="evidence" value="ECO:0007669"/>
    <property type="project" value="TreeGrafter"/>
</dbReference>
<keyword evidence="4" id="KW-0472">Membrane</keyword>
<reference evidence="6" key="1">
    <citation type="journal article" date="2023" name="G3 (Bethesda)">
        <title>Whole genome assembly and annotation of the endangered Caribbean coral Acropora cervicornis.</title>
        <authorList>
            <person name="Selwyn J.D."/>
            <person name="Vollmer S.V."/>
        </authorList>
    </citation>
    <scope>NUCLEOTIDE SEQUENCE</scope>
    <source>
        <strain evidence="6">K2</strain>
    </source>
</reference>
<dbReference type="PANTHER" id="PTHR45080">
    <property type="entry name" value="CONTACTIN 5"/>
    <property type="match status" value="1"/>
</dbReference>
<name>A0AAD9UU05_ACRCE</name>
<dbReference type="PROSITE" id="PS50835">
    <property type="entry name" value="IG_LIKE"/>
    <property type="match status" value="1"/>
</dbReference>
<dbReference type="PANTHER" id="PTHR45080:SF8">
    <property type="entry name" value="IG-LIKE DOMAIN-CONTAINING PROTEIN"/>
    <property type="match status" value="1"/>
</dbReference>
<comment type="caution">
    <text evidence="6">The sequence shown here is derived from an EMBL/GenBank/DDBJ whole genome shotgun (WGS) entry which is preliminary data.</text>
</comment>
<dbReference type="InterPro" id="IPR013783">
    <property type="entry name" value="Ig-like_fold"/>
</dbReference>
<feature type="region of interest" description="Disordered" evidence="3">
    <location>
        <begin position="419"/>
        <end position="457"/>
    </location>
</feature>
<keyword evidence="4" id="KW-0812">Transmembrane</keyword>
<dbReference type="EMBL" id="JARQWQ010000119">
    <property type="protein sequence ID" value="KAK2549888.1"/>
    <property type="molecule type" value="Genomic_DNA"/>
</dbReference>
<keyword evidence="1" id="KW-0732">Signal</keyword>
<organism evidence="6 7">
    <name type="scientific">Acropora cervicornis</name>
    <name type="common">Staghorn coral</name>
    <dbReference type="NCBI Taxonomy" id="6130"/>
    <lineage>
        <taxon>Eukaryota</taxon>
        <taxon>Metazoa</taxon>
        <taxon>Cnidaria</taxon>
        <taxon>Anthozoa</taxon>
        <taxon>Hexacorallia</taxon>
        <taxon>Scleractinia</taxon>
        <taxon>Astrocoeniina</taxon>
        <taxon>Acroporidae</taxon>
        <taxon>Acropora</taxon>
    </lineage>
</organism>
<evidence type="ECO:0000256" key="3">
    <source>
        <dbReference type="SAM" id="MobiDB-lite"/>
    </source>
</evidence>
<protein>
    <submittedName>
        <fullName evidence="6">Hemicentin-1</fullName>
    </submittedName>
</protein>
<dbReference type="Pfam" id="PF13927">
    <property type="entry name" value="Ig_3"/>
    <property type="match status" value="1"/>
</dbReference>
<dbReference type="InterPro" id="IPR007110">
    <property type="entry name" value="Ig-like_dom"/>
</dbReference>
<evidence type="ECO:0000313" key="7">
    <source>
        <dbReference type="Proteomes" id="UP001249851"/>
    </source>
</evidence>
<gene>
    <name evidence="6" type="ORF">P5673_029600</name>
</gene>
<evidence type="ECO:0000259" key="5">
    <source>
        <dbReference type="PROSITE" id="PS50835"/>
    </source>
</evidence>
<keyword evidence="7" id="KW-1185">Reference proteome</keyword>
<evidence type="ECO:0000313" key="6">
    <source>
        <dbReference type="EMBL" id="KAK2549888.1"/>
    </source>
</evidence>
<accession>A0AAD9UU05</accession>
<reference evidence="6" key="2">
    <citation type="journal article" date="2023" name="Science">
        <title>Genomic signatures of disease resistance in endangered staghorn corals.</title>
        <authorList>
            <person name="Vollmer S.V."/>
            <person name="Selwyn J.D."/>
            <person name="Despard B.A."/>
            <person name="Roesel C.L."/>
        </authorList>
    </citation>
    <scope>NUCLEOTIDE SEQUENCE</scope>
    <source>
        <strain evidence="6">K2</strain>
    </source>
</reference>
<dbReference type="Proteomes" id="UP001249851">
    <property type="component" value="Unassembled WGS sequence"/>
</dbReference>
<feature type="non-terminal residue" evidence="6">
    <location>
        <position position="1"/>
    </location>
</feature>
<feature type="compositionally biased region" description="Polar residues" evidence="3">
    <location>
        <begin position="422"/>
        <end position="431"/>
    </location>
</feature>
<evidence type="ECO:0000256" key="4">
    <source>
        <dbReference type="SAM" id="Phobius"/>
    </source>
</evidence>
<dbReference type="InterPro" id="IPR050958">
    <property type="entry name" value="Cell_Adh-Cytoskel_Orgn"/>
</dbReference>
<feature type="domain" description="Ig-like" evidence="5">
    <location>
        <begin position="44"/>
        <end position="116"/>
    </location>
</feature>